<keyword evidence="3" id="KW-1185">Reference proteome</keyword>
<proteinExistence type="predicted"/>
<dbReference type="RefSeq" id="XP_033589333.1">
    <property type="nucleotide sequence ID" value="XM_033735510.1"/>
</dbReference>
<protein>
    <submittedName>
        <fullName evidence="2">Uncharacterized protein</fullName>
    </submittedName>
</protein>
<organism evidence="2 3">
    <name type="scientific">Neohortaea acidophila</name>
    <dbReference type="NCBI Taxonomy" id="245834"/>
    <lineage>
        <taxon>Eukaryota</taxon>
        <taxon>Fungi</taxon>
        <taxon>Dikarya</taxon>
        <taxon>Ascomycota</taxon>
        <taxon>Pezizomycotina</taxon>
        <taxon>Dothideomycetes</taxon>
        <taxon>Dothideomycetidae</taxon>
        <taxon>Mycosphaerellales</taxon>
        <taxon>Teratosphaeriaceae</taxon>
        <taxon>Neohortaea</taxon>
    </lineage>
</organism>
<reference evidence="2" key="1">
    <citation type="journal article" date="2020" name="Stud. Mycol.">
        <title>101 Dothideomycetes genomes: a test case for predicting lifestyles and emergence of pathogens.</title>
        <authorList>
            <person name="Haridas S."/>
            <person name="Albert R."/>
            <person name="Binder M."/>
            <person name="Bloem J."/>
            <person name="Labutti K."/>
            <person name="Salamov A."/>
            <person name="Andreopoulos B."/>
            <person name="Baker S."/>
            <person name="Barry K."/>
            <person name="Bills G."/>
            <person name="Bluhm B."/>
            <person name="Cannon C."/>
            <person name="Castanera R."/>
            <person name="Culley D."/>
            <person name="Daum C."/>
            <person name="Ezra D."/>
            <person name="Gonzalez J."/>
            <person name="Henrissat B."/>
            <person name="Kuo A."/>
            <person name="Liang C."/>
            <person name="Lipzen A."/>
            <person name="Lutzoni F."/>
            <person name="Magnuson J."/>
            <person name="Mondo S."/>
            <person name="Nolan M."/>
            <person name="Ohm R."/>
            <person name="Pangilinan J."/>
            <person name="Park H.-J."/>
            <person name="Ramirez L."/>
            <person name="Alfaro M."/>
            <person name="Sun H."/>
            <person name="Tritt A."/>
            <person name="Yoshinaga Y."/>
            <person name="Zwiers L.-H."/>
            <person name="Turgeon B."/>
            <person name="Goodwin S."/>
            <person name="Spatafora J."/>
            <person name="Crous P."/>
            <person name="Grigoriev I."/>
        </authorList>
    </citation>
    <scope>NUCLEOTIDE SEQUENCE</scope>
    <source>
        <strain evidence="2">CBS 113389</strain>
    </source>
</reference>
<dbReference type="GeneID" id="54476512"/>
<name>A0A6A6PTH3_9PEZI</name>
<evidence type="ECO:0000313" key="3">
    <source>
        <dbReference type="Proteomes" id="UP000799767"/>
    </source>
</evidence>
<dbReference type="AlphaFoldDB" id="A0A6A6PTH3"/>
<evidence type="ECO:0000256" key="1">
    <source>
        <dbReference type="SAM" id="MobiDB-lite"/>
    </source>
</evidence>
<accession>A0A6A6PTH3</accession>
<sequence>MEKGITASEGGTNTAPMMTSKDTAADEKVTTPDLQTMNDDKLARNECIKRIIAEDIKEGKLDHSYLIIADKRLSCLGVADYLVNEGVFAASEVRVCTGSNYNRKGRVYVRQFKKCEEGVRVLIMTPEFAIRGVSYPCHPSIIWYKTHPVYDTPASLLNAYLSAVSRLGPMNIEGHFHALLRPGDRDDERLCAAIVPFYDQKEMGQDNPVTDFMREMANASNTKVTAADVSKDGQSEGVMCRIFGAPRY</sequence>
<gene>
    <name evidence="2" type="ORF">BDY17DRAFT_311179</name>
</gene>
<feature type="region of interest" description="Disordered" evidence="1">
    <location>
        <begin position="1"/>
        <end position="28"/>
    </location>
</feature>
<dbReference type="EMBL" id="MU001636">
    <property type="protein sequence ID" value="KAF2482763.1"/>
    <property type="molecule type" value="Genomic_DNA"/>
</dbReference>
<feature type="compositionally biased region" description="Polar residues" evidence="1">
    <location>
        <begin position="9"/>
        <end position="22"/>
    </location>
</feature>
<dbReference type="Proteomes" id="UP000799767">
    <property type="component" value="Unassembled WGS sequence"/>
</dbReference>
<evidence type="ECO:0000313" key="2">
    <source>
        <dbReference type="EMBL" id="KAF2482763.1"/>
    </source>
</evidence>